<dbReference type="OrthoDB" id="5418320at2"/>
<comment type="similarity">
    <text evidence="1">Belongs to the 'phage' integrase family.</text>
</comment>
<sequence length="346" mass="39979">MGTVFPHPTTGQYVARWYWKEGKKRIQKQKSCGFGEEGKKAAEKLVAEMDAKIEHKKKSLLDSLTGDIVYFDELSQHYFAADALKEPKRWKTDWKKLLNDHLLEDLGQLPMTQLTEGYVTALVMRAFPEASPVTQSAYLNYIKRMFNFGIERGYLKENPLRFVKKKNSPQKHLLLDLEMIRKLRETASKHSAQAIEILANTGVRPGPSELLSLRYDTVLWDKSAIRVWSAKNQRWRTIPLKASFLKKLRAWKKENKSGYIVEYRGKQIMSCAGAFRRTCDKLKIDKSVEQYDIRHWFCTQLLSNGVPVKTVSVLMDHSSAKMTLDRYAHVIIGDTEKAIEHLPDLD</sequence>
<dbReference type="PANTHER" id="PTHR30349">
    <property type="entry name" value="PHAGE INTEGRASE-RELATED"/>
    <property type="match status" value="1"/>
</dbReference>
<evidence type="ECO:0000256" key="3">
    <source>
        <dbReference type="ARBA" id="ARBA00023172"/>
    </source>
</evidence>
<dbReference type="Gene3D" id="1.10.150.130">
    <property type="match status" value="1"/>
</dbReference>
<keyword evidence="2" id="KW-0238">DNA-binding</keyword>
<dbReference type="InterPro" id="IPR011010">
    <property type="entry name" value="DNA_brk_join_enz"/>
</dbReference>
<reference evidence="5 6" key="1">
    <citation type="submission" date="2017-02" db="EMBL/GenBank/DDBJ databases">
        <authorList>
            <person name="Peterson S.W."/>
        </authorList>
    </citation>
    <scope>NUCLEOTIDE SEQUENCE [LARGE SCALE GENOMIC DNA]</scope>
    <source>
        <strain evidence="5 6">DSM 16080</strain>
    </source>
</reference>
<dbReference type="SUPFAM" id="SSF56349">
    <property type="entry name" value="DNA breaking-rejoining enzymes"/>
    <property type="match status" value="1"/>
</dbReference>
<dbReference type="AlphaFoldDB" id="A0A1T4W1V2"/>
<dbReference type="InterPro" id="IPR002104">
    <property type="entry name" value="Integrase_catalytic"/>
</dbReference>
<protein>
    <submittedName>
        <fullName evidence="5">Site-specific recombinase XerD</fullName>
    </submittedName>
</protein>
<evidence type="ECO:0000259" key="4">
    <source>
        <dbReference type="PROSITE" id="PS51898"/>
    </source>
</evidence>
<feature type="domain" description="Tyr recombinase" evidence="4">
    <location>
        <begin position="168"/>
        <end position="340"/>
    </location>
</feature>
<dbReference type="InterPro" id="IPR010998">
    <property type="entry name" value="Integrase_recombinase_N"/>
</dbReference>
<keyword evidence="6" id="KW-1185">Reference proteome</keyword>
<dbReference type="PANTHER" id="PTHR30349:SF64">
    <property type="entry name" value="PROPHAGE INTEGRASE INTD-RELATED"/>
    <property type="match status" value="1"/>
</dbReference>
<accession>A0A1T4W1V2</accession>
<dbReference type="EMBL" id="FUYC01000001">
    <property type="protein sequence ID" value="SKA71167.1"/>
    <property type="molecule type" value="Genomic_DNA"/>
</dbReference>
<dbReference type="RefSeq" id="WP_078715682.1">
    <property type="nucleotide sequence ID" value="NZ_FUYC01000001.1"/>
</dbReference>
<evidence type="ECO:0000313" key="6">
    <source>
        <dbReference type="Proteomes" id="UP000190027"/>
    </source>
</evidence>
<evidence type="ECO:0000313" key="5">
    <source>
        <dbReference type="EMBL" id="SKA71167.1"/>
    </source>
</evidence>
<dbReference type="GO" id="GO:0006310">
    <property type="term" value="P:DNA recombination"/>
    <property type="evidence" value="ECO:0007669"/>
    <property type="project" value="UniProtKB-KW"/>
</dbReference>
<dbReference type="PROSITE" id="PS51898">
    <property type="entry name" value="TYR_RECOMBINASE"/>
    <property type="match status" value="1"/>
</dbReference>
<dbReference type="Pfam" id="PF00589">
    <property type="entry name" value="Phage_integrase"/>
    <property type="match status" value="1"/>
</dbReference>
<evidence type="ECO:0000256" key="2">
    <source>
        <dbReference type="ARBA" id="ARBA00023125"/>
    </source>
</evidence>
<dbReference type="InterPro" id="IPR013762">
    <property type="entry name" value="Integrase-like_cat_sf"/>
</dbReference>
<dbReference type="GO" id="GO:0003677">
    <property type="term" value="F:DNA binding"/>
    <property type="evidence" value="ECO:0007669"/>
    <property type="project" value="UniProtKB-KW"/>
</dbReference>
<proteinExistence type="inferred from homology"/>
<organism evidence="5 6">
    <name type="scientific">Paucidesulfovibrio gracilis DSM 16080</name>
    <dbReference type="NCBI Taxonomy" id="1121449"/>
    <lineage>
        <taxon>Bacteria</taxon>
        <taxon>Pseudomonadati</taxon>
        <taxon>Thermodesulfobacteriota</taxon>
        <taxon>Desulfovibrionia</taxon>
        <taxon>Desulfovibrionales</taxon>
        <taxon>Desulfovibrionaceae</taxon>
        <taxon>Paucidesulfovibrio</taxon>
    </lineage>
</organism>
<name>A0A1T4W1V2_9BACT</name>
<dbReference type="Gene3D" id="1.10.443.10">
    <property type="entry name" value="Intergrase catalytic core"/>
    <property type="match status" value="1"/>
</dbReference>
<evidence type="ECO:0000256" key="1">
    <source>
        <dbReference type="ARBA" id="ARBA00008857"/>
    </source>
</evidence>
<gene>
    <name evidence="5" type="ORF">SAMN02745704_00088</name>
</gene>
<dbReference type="Proteomes" id="UP000190027">
    <property type="component" value="Unassembled WGS sequence"/>
</dbReference>
<dbReference type="InterPro" id="IPR050090">
    <property type="entry name" value="Tyrosine_recombinase_XerCD"/>
</dbReference>
<dbReference type="GO" id="GO:0015074">
    <property type="term" value="P:DNA integration"/>
    <property type="evidence" value="ECO:0007669"/>
    <property type="project" value="InterPro"/>
</dbReference>
<keyword evidence="3" id="KW-0233">DNA recombination</keyword>
<dbReference type="STRING" id="1121449.SAMN02745704_00088"/>